<evidence type="ECO:0000313" key="5">
    <source>
        <dbReference type="Proteomes" id="UP001149090"/>
    </source>
</evidence>
<dbReference type="GO" id="GO:0005096">
    <property type="term" value="F:GTPase activator activity"/>
    <property type="evidence" value="ECO:0007669"/>
    <property type="project" value="UniProtKB-KW"/>
</dbReference>
<proteinExistence type="predicted"/>
<dbReference type="AlphaFoldDB" id="A0A9Q0R5H5"/>
<dbReference type="PROSITE" id="PS50018">
    <property type="entry name" value="RAS_GTPASE_ACTIV_2"/>
    <property type="match status" value="1"/>
</dbReference>
<dbReference type="Pfam" id="PF00616">
    <property type="entry name" value="RasGAP"/>
    <property type="match status" value="1"/>
</dbReference>
<gene>
    <name evidence="4" type="ORF">M0811_12704</name>
</gene>
<evidence type="ECO:0000256" key="1">
    <source>
        <dbReference type="ARBA" id="ARBA00022468"/>
    </source>
</evidence>
<dbReference type="SMART" id="SM00323">
    <property type="entry name" value="RasGAP"/>
    <property type="match status" value="1"/>
</dbReference>
<dbReference type="Proteomes" id="UP001149090">
    <property type="component" value="Unassembled WGS sequence"/>
</dbReference>
<dbReference type="InterPro" id="IPR008936">
    <property type="entry name" value="Rho_GTPase_activation_prot"/>
</dbReference>
<dbReference type="EMBL" id="JAPDFW010000122">
    <property type="protein sequence ID" value="KAJ5068004.1"/>
    <property type="molecule type" value="Genomic_DNA"/>
</dbReference>
<name>A0A9Q0R5H5_ANAIG</name>
<evidence type="ECO:0000313" key="4">
    <source>
        <dbReference type="EMBL" id="KAJ5068004.1"/>
    </source>
</evidence>
<sequence length="520" mass="60679">MQEKQENEENQEKKENQEKPKTQVQKVKIYRLQKSRSTISHRPQFLSQEEISETRTQLQTTLFFGSFSNDQPKDHFQIPKTKKAHFRNSSDDLRLPKTRSLNRVTFEDEEPEIKPNSNKLKNKIRDLKDFRKNRIERKPQMTIFQPTTEIGRMEKSPSFGTIQYEERGINDISLNDLKSPISPRAFDITSFTQENQKIKKKKIKKKKNKFSITVSNEQLYEMFDENLEIVDKMEPLTLRLNNVDLFAESLLRIYESKSLSIELTKFLLIKEIKKTDISSTLLRGNTLTTKTLTCFGKLFGNEYFQQVLEGPIKEIIQDSENLNVSIGDIEDEDLLSRNKKNLEEKTRNLINSILSKPELLPKEISEVCFFLRRRVTEKFPEMELSVIGSFVFLRLICPIITTPTFEGMDEEKISNSARKALIQVTKVTQSLSNHSYLGNAQFYKESDEFLKENISSFLHFLGEISQKSFVYDLVANLPLTSKEQALKSVEIIKEIIEDNFKFTQGVIDFINKKEFISQNN</sequence>
<accession>A0A9Q0R5H5</accession>
<evidence type="ECO:0000259" key="3">
    <source>
        <dbReference type="PROSITE" id="PS50018"/>
    </source>
</evidence>
<dbReference type="SUPFAM" id="SSF48350">
    <property type="entry name" value="GTPase activation domain, GAP"/>
    <property type="match status" value="1"/>
</dbReference>
<dbReference type="Gene3D" id="1.10.506.10">
    <property type="entry name" value="GTPase Activation - p120gap, domain 1"/>
    <property type="match status" value="2"/>
</dbReference>
<dbReference type="InterPro" id="IPR001936">
    <property type="entry name" value="RasGAP_dom"/>
</dbReference>
<feature type="domain" description="Ras-GAP" evidence="3">
    <location>
        <begin position="242"/>
        <end position="433"/>
    </location>
</feature>
<organism evidence="4 5">
    <name type="scientific">Anaeramoeba ignava</name>
    <name type="common">Anaerobic marine amoeba</name>
    <dbReference type="NCBI Taxonomy" id="1746090"/>
    <lineage>
        <taxon>Eukaryota</taxon>
        <taxon>Metamonada</taxon>
        <taxon>Anaeramoebidae</taxon>
        <taxon>Anaeramoeba</taxon>
    </lineage>
</organism>
<comment type="caution">
    <text evidence="4">The sequence shown here is derived from an EMBL/GenBank/DDBJ whole genome shotgun (WGS) entry which is preliminary data.</text>
</comment>
<dbReference type="PANTHER" id="PTHR10194:SF60">
    <property type="entry name" value="RAS GTPASE-ACTIVATING PROTEIN RASKOL"/>
    <property type="match status" value="1"/>
</dbReference>
<keyword evidence="1" id="KW-0343">GTPase activation</keyword>
<dbReference type="OrthoDB" id="775356at2759"/>
<feature type="compositionally biased region" description="Basic and acidic residues" evidence="2">
    <location>
        <begin position="1"/>
        <end position="21"/>
    </location>
</feature>
<dbReference type="PANTHER" id="PTHR10194">
    <property type="entry name" value="RAS GTPASE-ACTIVATING PROTEINS"/>
    <property type="match status" value="1"/>
</dbReference>
<dbReference type="InterPro" id="IPR039360">
    <property type="entry name" value="Ras_GTPase"/>
</dbReference>
<keyword evidence="5" id="KW-1185">Reference proteome</keyword>
<protein>
    <submittedName>
        <fullName evidence="4">Ras gtpase-activating protein</fullName>
    </submittedName>
</protein>
<feature type="region of interest" description="Disordered" evidence="2">
    <location>
        <begin position="1"/>
        <end position="26"/>
    </location>
</feature>
<reference evidence="4" key="1">
    <citation type="submission" date="2022-10" db="EMBL/GenBank/DDBJ databases">
        <title>Novel sulphate-reducing endosymbionts in the free-living metamonad Anaeramoeba.</title>
        <authorList>
            <person name="Jerlstrom-Hultqvist J."/>
            <person name="Cepicka I."/>
            <person name="Gallot-Lavallee L."/>
            <person name="Salas-Leiva D."/>
            <person name="Curtis B.A."/>
            <person name="Zahonova K."/>
            <person name="Pipaliya S."/>
            <person name="Dacks J."/>
            <person name="Roger A.J."/>
        </authorList>
    </citation>
    <scope>NUCLEOTIDE SEQUENCE</scope>
    <source>
        <strain evidence="4">BMAN</strain>
    </source>
</reference>
<evidence type="ECO:0000256" key="2">
    <source>
        <dbReference type="SAM" id="MobiDB-lite"/>
    </source>
</evidence>